<organism evidence="3 4">
    <name type="scientific">Methanolobus chelungpuianus</name>
    <dbReference type="NCBI Taxonomy" id="502115"/>
    <lineage>
        <taxon>Archaea</taxon>
        <taxon>Methanobacteriati</taxon>
        <taxon>Methanobacteriota</taxon>
        <taxon>Stenosarchaea group</taxon>
        <taxon>Methanomicrobia</taxon>
        <taxon>Methanosarcinales</taxon>
        <taxon>Methanosarcinaceae</taxon>
        <taxon>Methanolobus</taxon>
    </lineage>
</organism>
<comment type="caution">
    <text evidence="3">The sequence shown here is derived from an EMBL/GenBank/DDBJ whole genome shotgun (WGS) entry which is preliminary data.</text>
</comment>
<evidence type="ECO:0000313" key="4">
    <source>
        <dbReference type="Proteomes" id="UP001206983"/>
    </source>
</evidence>
<feature type="compositionally biased region" description="Low complexity" evidence="1">
    <location>
        <begin position="83"/>
        <end position="98"/>
    </location>
</feature>
<dbReference type="Proteomes" id="UP001206983">
    <property type="component" value="Unassembled WGS sequence"/>
</dbReference>
<keyword evidence="2" id="KW-0472">Membrane</keyword>
<protein>
    <submittedName>
        <fullName evidence="3">Uncharacterized protein</fullName>
    </submittedName>
</protein>
<dbReference type="AlphaFoldDB" id="A0AAE3HB76"/>
<reference evidence="3 4" key="1">
    <citation type="journal article" date="2011" name="Appl. Environ. Microbiol.">
        <title>Methanogenic archaea isolated from Taiwan's Chelungpu fault.</title>
        <authorList>
            <person name="Wu S.Y."/>
            <person name="Lai M.C."/>
        </authorList>
    </citation>
    <scope>NUCLEOTIDE SEQUENCE [LARGE SCALE GENOMIC DNA]</scope>
    <source>
        <strain evidence="3 4">St545Mb</strain>
    </source>
</reference>
<accession>A0AAE3HB76</accession>
<keyword evidence="4" id="KW-1185">Reference proteome</keyword>
<evidence type="ECO:0000313" key="3">
    <source>
        <dbReference type="EMBL" id="MCQ6962913.1"/>
    </source>
</evidence>
<dbReference type="RefSeq" id="WP_256622778.1">
    <property type="nucleotide sequence ID" value="NZ_JTEO01000004.1"/>
</dbReference>
<gene>
    <name evidence="3" type="ORF">PV02_07510</name>
</gene>
<keyword evidence="2" id="KW-0812">Transmembrane</keyword>
<sequence length="120" mass="12877">MDRRLLIIPVVIVIGIAVLLSGALNFSNDDVPAEMEEMVTEEPEIIYQSADMNDTDLNESVVENETNPNLGGSVGGMGGGGMSATKTVTTPSTDTSTIDDTKEDTTEDTESKIYYIKVEN</sequence>
<feature type="region of interest" description="Disordered" evidence="1">
    <location>
        <begin position="62"/>
        <end position="120"/>
    </location>
</feature>
<feature type="transmembrane region" description="Helical" evidence="2">
    <location>
        <begin position="6"/>
        <end position="26"/>
    </location>
</feature>
<feature type="compositionally biased region" description="Gly residues" evidence="1">
    <location>
        <begin position="72"/>
        <end position="82"/>
    </location>
</feature>
<evidence type="ECO:0000256" key="1">
    <source>
        <dbReference type="SAM" id="MobiDB-lite"/>
    </source>
</evidence>
<dbReference type="EMBL" id="JTEO01000004">
    <property type="protein sequence ID" value="MCQ6962913.1"/>
    <property type="molecule type" value="Genomic_DNA"/>
</dbReference>
<name>A0AAE3HB76_9EURY</name>
<proteinExistence type="predicted"/>
<keyword evidence="2" id="KW-1133">Transmembrane helix</keyword>
<evidence type="ECO:0000256" key="2">
    <source>
        <dbReference type="SAM" id="Phobius"/>
    </source>
</evidence>